<organism evidence="3">
    <name type="scientific">mine drainage metagenome</name>
    <dbReference type="NCBI Taxonomy" id="410659"/>
    <lineage>
        <taxon>unclassified sequences</taxon>
        <taxon>metagenomes</taxon>
        <taxon>ecological metagenomes</taxon>
    </lineage>
</organism>
<dbReference type="GO" id="GO:0003676">
    <property type="term" value="F:nucleic acid binding"/>
    <property type="evidence" value="ECO:0007669"/>
    <property type="project" value="InterPro"/>
</dbReference>
<dbReference type="PANTHER" id="PTHR47618:SF1">
    <property type="entry name" value="BIFUNCTIONAL OLIGORIBONUCLEASE AND PAP PHOSPHATASE NRNA"/>
    <property type="match status" value="1"/>
</dbReference>
<sequence>MHAQTKTDDLAQVVVELRRREAFVMVSHVKPDGDTLGAGLALGLALKQLGKRVAYFQQDPVPRNLRFLPDSEFVARALPPDFPPDALFVFCDMSDPARAGEFLPPLTRENMLDIDHHLGNAHFGAYNLVIPEETSTGTVVVRILRALSIPIDARIATCILTTIMTDTGGFMHSNTTPQTLELSAELMRAGADKERITDEIFGNKRIAAIRLLGEVLAVMRFSSEGRYCYSYIDEPMLARTGADGEDSEDLVNVLLRVEGVHAAALFKAFDGEIRVSLRSDGSVNVQQAAAHLGGGGHYRASGLTYPGPLPEAFAAVETALLHEGLATTSLA</sequence>
<dbReference type="Pfam" id="PF02272">
    <property type="entry name" value="DHHA1"/>
    <property type="match status" value="1"/>
</dbReference>
<evidence type="ECO:0000313" key="3">
    <source>
        <dbReference type="EMBL" id="CBH76275.1"/>
    </source>
</evidence>
<evidence type="ECO:0000259" key="1">
    <source>
        <dbReference type="Pfam" id="PF01368"/>
    </source>
</evidence>
<dbReference type="InterPro" id="IPR003156">
    <property type="entry name" value="DHHA1_dom"/>
</dbReference>
<proteinExistence type="predicted"/>
<dbReference type="InterPro" id="IPR001667">
    <property type="entry name" value="DDH_dom"/>
</dbReference>
<comment type="caution">
    <text evidence="3">The sequence shown here is derived from an EMBL/GenBank/DDBJ whole genome shotgun (WGS) entry which is preliminary data.</text>
</comment>
<dbReference type="Pfam" id="PF01368">
    <property type="entry name" value="DHH"/>
    <property type="match status" value="1"/>
</dbReference>
<dbReference type="SUPFAM" id="SSF64182">
    <property type="entry name" value="DHH phosphoesterases"/>
    <property type="match status" value="1"/>
</dbReference>
<feature type="domain" description="DDH" evidence="1">
    <location>
        <begin position="24"/>
        <end position="162"/>
    </location>
</feature>
<evidence type="ECO:0000259" key="2">
    <source>
        <dbReference type="Pfam" id="PF02272"/>
    </source>
</evidence>
<feature type="domain" description="DHHA1" evidence="2">
    <location>
        <begin position="226"/>
        <end position="317"/>
    </location>
</feature>
<dbReference type="PANTHER" id="PTHR47618">
    <property type="entry name" value="BIFUNCTIONAL OLIGORIBONUCLEASE AND PAP PHOSPHATASE NRNA"/>
    <property type="match status" value="1"/>
</dbReference>
<accession>E6PII5</accession>
<protein>
    <submittedName>
        <fullName evidence="3">Putative Exopolyphosphatase-related proteins</fullName>
    </submittedName>
</protein>
<dbReference type="Gene3D" id="3.90.1640.10">
    <property type="entry name" value="inorganic pyrophosphatase (n-terminal core)"/>
    <property type="match status" value="1"/>
</dbReference>
<dbReference type="EMBL" id="CABL01000019">
    <property type="protein sequence ID" value="CBH76275.1"/>
    <property type="molecule type" value="Genomic_DNA"/>
</dbReference>
<dbReference type="AlphaFoldDB" id="E6PII5"/>
<dbReference type="Gene3D" id="3.10.310.30">
    <property type="match status" value="1"/>
</dbReference>
<reference evidence="3" key="1">
    <citation type="submission" date="2009-10" db="EMBL/GenBank/DDBJ databases">
        <title>Diversity of trophic interactions inside an arsenic-rich microbial ecosystem.</title>
        <authorList>
            <person name="Bertin P.N."/>
            <person name="Heinrich-Salmeron A."/>
            <person name="Pelletier E."/>
            <person name="Goulhen-Chollet F."/>
            <person name="Arsene-Ploetze F."/>
            <person name="Gallien S."/>
            <person name="Calteau A."/>
            <person name="Vallenet D."/>
            <person name="Casiot C."/>
            <person name="Chane-Woon-Ming B."/>
            <person name="Giloteaux L."/>
            <person name="Barakat M."/>
            <person name="Bonnefoy V."/>
            <person name="Bruneel O."/>
            <person name="Chandler M."/>
            <person name="Cleiss J."/>
            <person name="Duran R."/>
            <person name="Elbaz-Poulichet F."/>
            <person name="Fonknechten N."/>
            <person name="Lauga B."/>
            <person name="Mornico D."/>
            <person name="Ortet P."/>
            <person name="Schaeffer C."/>
            <person name="Siguier P."/>
            <person name="Alexander Thil Smith A."/>
            <person name="Van Dorsselaer A."/>
            <person name="Weissenbach J."/>
            <person name="Medigue C."/>
            <person name="Le Paslier D."/>
        </authorList>
    </citation>
    <scope>NUCLEOTIDE SEQUENCE</scope>
</reference>
<gene>
    <name evidence="3" type="ORF">CARN1_0755</name>
</gene>
<dbReference type="InterPro" id="IPR038763">
    <property type="entry name" value="DHH_sf"/>
</dbReference>
<dbReference type="InterPro" id="IPR051319">
    <property type="entry name" value="Oligoribo/pAp-PDE_c-di-AMP_PDE"/>
</dbReference>
<name>E6PII5_9ZZZZ</name>